<dbReference type="InterPro" id="IPR002941">
    <property type="entry name" value="DNA_methylase_N4/N6"/>
</dbReference>
<keyword evidence="6" id="KW-0680">Restriction system</keyword>
<dbReference type="SUPFAM" id="SSF53335">
    <property type="entry name" value="S-adenosyl-L-methionine-dependent methyltransferases"/>
    <property type="match status" value="2"/>
</dbReference>
<dbReference type="PROSITE" id="PS51679">
    <property type="entry name" value="SAM_MT_C5"/>
    <property type="match status" value="1"/>
</dbReference>
<sequence>MIIGGPPCQGFSNKGKKLGLNDKRNFLFKEYLEIVGKLQPEIFIIENVKTMLTTANGYFLDQIQNTAKQLGYFVEYGVLNAYDFGVPQTRSRAIIICHKNHPIKLPIGNHKKVNIEDAISDLNYLNSNQGEFESNYLLEPKSEYQKMMRKNSNKLFNHITTNHSKIALKKLALIPAECGKEYLSNELKGKQKFNTTWGRLKWKEPSPTIDTRFDTPSNGTNSHPVLNRTITPREAARIQSFDDNFCFLGNKTEICKQIGNAVPPLLAKSIGLSIIEQIKKMNEIYINENIKIYNADSYKIVEQFINNSTKVNHIITDPPYNISQNNNFHTLRSANRQGLNFGKWDYNFDLISWIKPYSKLLDKNGSMIIFCSYKYISFIIEELESNMLEIKDVIKWVKTNPMPRNVNRRYVQDTEYAIWAVKKKSKWVFNKPQDKTYLRSIFQTSVVSGNEKTIHPTQKSLKLLEELLKIHTNENEIILDPFMGSGTTGVACKNLNRKFIGIEFDKTYFEIAKKRLEGNLIVANNK</sequence>
<feature type="active site" evidence="7">
    <location>
        <position position="8"/>
    </location>
</feature>
<dbReference type="InterPro" id="IPR050390">
    <property type="entry name" value="C5-Methyltransferase"/>
</dbReference>
<dbReference type="GO" id="GO:0003886">
    <property type="term" value="F:DNA (cytosine-5-)-methyltransferase activity"/>
    <property type="evidence" value="ECO:0007669"/>
    <property type="project" value="UniProtKB-EC"/>
</dbReference>
<comment type="similarity">
    <text evidence="1">Belongs to the N(4)/N(6)-methyltransferase family.</text>
</comment>
<dbReference type="GO" id="GO:0009307">
    <property type="term" value="P:DNA restriction-modification system"/>
    <property type="evidence" value="ECO:0007669"/>
    <property type="project" value="UniProtKB-KW"/>
</dbReference>
<dbReference type="InterPro" id="IPR031303">
    <property type="entry name" value="C5_meth_CS"/>
</dbReference>
<evidence type="ECO:0000256" key="5">
    <source>
        <dbReference type="ARBA" id="ARBA00022691"/>
    </source>
</evidence>
<name>A0A084EHE9_MYCCA</name>
<evidence type="ECO:0000256" key="6">
    <source>
        <dbReference type="ARBA" id="ARBA00022747"/>
    </source>
</evidence>
<dbReference type="EMBL" id="JFDO01000033">
    <property type="protein sequence ID" value="KEZ17391.1"/>
    <property type="molecule type" value="Genomic_DNA"/>
</dbReference>
<feature type="domain" description="DNA methylase N-4/N-6" evidence="8">
    <location>
        <begin position="311"/>
        <end position="514"/>
    </location>
</feature>
<dbReference type="InterPro" id="IPR002052">
    <property type="entry name" value="DNA_methylase_N6_adenine_CS"/>
</dbReference>
<dbReference type="PANTHER" id="PTHR10629">
    <property type="entry name" value="CYTOSINE-SPECIFIC METHYLTRANSFERASE"/>
    <property type="match status" value="1"/>
</dbReference>
<organism evidence="9 10">
    <name type="scientific">Mycoplasma capricolum subsp. capricolum 14232</name>
    <dbReference type="NCBI Taxonomy" id="1188238"/>
    <lineage>
        <taxon>Bacteria</taxon>
        <taxon>Bacillati</taxon>
        <taxon>Mycoplasmatota</taxon>
        <taxon>Mollicutes</taxon>
        <taxon>Mycoplasmataceae</taxon>
        <taxon>Mycoplasma</taxon>
    </lineage>
</organism>
<evidence type="ECO:0000256" key="1">
    <source>
        <dbReference type="ARBA" id="ARBA00006594"/>
    </source>
</evidence>
<dbReference type="PROSITE" id="PS00095">
    <property type="entry name" value="C5_MTASE_2"/>
    <property type="match status" value="1"/>
</dbReference>
<evidence type="ECO:0000313" key="10">
    <source>
        <dbReference type="Proteomes" id="UP000028533"/>
    </source>
</evidence>
<dbReference type="GO" id="GO:0008170">
    <property type="term" value="F:N-methyltransferase activity"/>
    <property type="evidence" value="ECO:0007669"/>
    <property type="project" value="InterPro"/>
</dbReference>
<dbReference type="AlphaFoldDB" id="A0A084EHE9"/>
<dbReference type="Proteomes" id="UP000028533">
    <property type="component" value="Unassembled WGS sequence"/>
</dbReference>
<evidence type="ECO:0000256" key="3">
    <source>
        <dbReference type="ARBA" id="ARBA00022603"/>
    </source>
</evidence>
<dbReference type="InterPro" id="IPR001091">
    <property type="entry name" value="RM_Methyltransferase"/>
</dbReference>
<accession>A0A084EHE9</accession>
<evidence type="ECO:0000256" key="4">
    <source>
        <dbReference type="ARBA" id="ARBA00022679"/>
    </source>
</evidence>
<protein>
    <recommendedName>
        <fullName evidence="2">DNA (cytosine-5-)-methyltransferase</fullName>
        <ecNumber evidence="2">2.1.1.37</ecNumber>
    </recommendedName>
</protein>
<dbReference type="GO" id="GO:0003677">
    <property type="term" value="F:DNA binding"/>
    <property type="evidence" value="ECO:0007669"/>
    <property type="project" value="InterPro"/>
</dbReference>
<keyword evidence="4 7" id="KW-0808">Transferase</keyword>
<gene>
    <name evidence="9" type="ORF">MCAPa_7770</name>
</gene>
<comment type="similarity">
    <text evidence="7">Belongs to the class I-like SAM-binding methyltransferase superfamily. C5-methyltransferase family.</text>
</comment>
<reference evidence="9 10" key="1">
    <citation type="submission" date="2014-02" db="EMBL/GenBank/DDBJ databases">
        <title>Genome sequence of Mycoplasma capricolum subsp. capricolum strain 14232.</title>
        <authorList>
            <person name="Sirand-Pugnet P."/>
            <person name="Breton M."/>
            <person name="Dordet-Frisoni E."/>
            <person name="Baranowski E."/>
            <person name="Barre A."/>
            <person name="Couture C."/>
            <person name="Dupuy V."/>
            <person name="Gaurivaud P."/>
            <person name="Jacob D."/>
            <person name="Lemaitre C."/>
            <person name="Manso-Silvan L."/>
            <person name="Nikolski M."/>
            <person name="Nouvel L.-X."/>
            <person name="Poumarat F."/>
            <person name="Tardy F."/>
            <person name="Thebault P."/>
            <person name="Theil S."/>
            <person name="Citti C."/>
            <person name="Thiaucourt F."/>
            <person name="Blanchard A."/>
        </authorList>
    </citation>
    <scope>NUCLEOTIDE SEQUENCE [LARGE SCALE GENOMIC DNA]</scope>
    <source>
        <strain evidence="9 10">14232</strain>
    </source>
</reference>
<evidence type="ECO:0000256" key="7">
    <source>
        <dbReference type="PROSITE-ProRule" id="PRU01016"/>
    </source>
</evidence>
<keyword evidence="3 7" id="KW-0489">Methyltransferase</keyword>
<evidence type="ECO:0000259" key="8">
    <source>
        <dbReference type="Pfam" id="PF01555"/>
    </source>
</evidence>
<dbReference type="Pfam" id="PF01555">
    <property type="entry name" value="N6_N4_Mtase"/>
    <property type="match status" value="1"/>
</dbReference>
<dbReference type="PANTHER" id="PTHR10629:SF52">
    <property type="entry name" value="DNA (CYTOSINE-5)-METHYLTRANSFERASE 1"/>
    <property type="match status" value="1"/>
</dbReference>
<evidence type="ECO:0000313" key="9">
    <source>
        <dbReference type="EMBL" id="KEZ17391.1"/>
    </source>
</evidence>
<proteinExistence type="inferred from homology"/>
<dbReference type="InterPro" id="IPR029063">
    <property type="entry name" value="SAM-dependent_MTases_sf"/>
</dbReference>
<dbReference type="GO" id="GO:0032259">
    <property type="term" value="P:methylation"/>
    <property type="evidence" value="ECO:0007669"/>
    <property type="project" value="UniProtKB-KW"/>
</dbReference>
<dbReference type="PRINTS" id="PR00508">
    <property type="entry name" value="S21N4MTFRASE"/>
</dbReference>
<evidence type="ECO:0000256" key="2">
    <source>
        <dbReference type="ARBA" id="ARBA00011975"/>
    </source>
</evidence>
<dbReference type="PROSITE" id="PS00092">
    <property type="entry name" value="N6_MTASE"/>
    <property type="match status" value="1"/>
</dbReference>
<dbReference type="Gene3D" id="3.40.50.150">
    <property type="entry name" value="Vaccinia Virus protein VP39"/>
    <property type="match status" value="2"/>
</dbReference>
<keyword evidence="5 7" id="KW-0949">S-adenosyl-L-methionine</keyword>
<dbReference type="NCBIfam" id="TIGR00675">
    <property type="entry name" value="dcm"/>
    <property type="match status" value="1"/>
</dbReference>
<dbReference type="InterPro" id="IPR001525">
    <property type="entry name" value="C5_MeTfrase"/>
</dbReference>
<dbReference type="GO" id="GO:0044027">
    <property type="term" value="P:negative regulation of gene expression via chromosomal CpG island methylation"/>
    <property type="evidence" value="ECO:0007669"/>
    <property type="project" value="TreeGrafter"/>
</dbReference>
<dbReference type="Pfam" id="PF00145">
    <property type="entry name" value="DNA_methylase"/>
    <property type="match status" value="1"/>
</dbReference>
<dbReference type="Gene3D" id="3.90.120.10">
    <property type="entry name" value="DNA Methylase, subunit A, domain 2"/>
    <property type="match status" value="1"/>
</dbReference>
<comment type="caution">
    <text evidence="9">The sequence shown here is derived from an EMBL/GenBank/DDBJ whole genome shotgun (WGS) entry which is preliminary data.</text>
</comment>
<dbReference type="EC" id="2.1.1.37" evidence="2"/>